<sequence length="83" mass="9552">MKSLLGSAPYKDVPNLNDLETENTFISATSGKKEKFLKWHKDEPSHYGHIEHCVELGCKLWPGQAGRLMVMLSNFMNNEWKDE</sequence>
<organism evidence="1 2">
    <name type="scientific">Drosophila willistoni</name>
    <name type="common">Fruit fly</name>
    <dbReference type="NCBI Taxonomy" id="7260"/>
    <lineage>
        <taxon>Eukaryota</taxon>
        <taxon>Metazoa</taxon>
        <taxon>Ecdysozoa</taxon>
        <taxon>Arthropoda</taxon>
        <taxon>Hexapoda</taxon>
        <taxon>Insecta</taxon>
        <taxon>Pterygota</taxon>
        <taxon>Neoptera</taxon>
        <taxon>Endopterygota</taxon>
        <taxon>Diptera</taxon>
        <taxon>Brachycera</taxon>
        <taxon>Muscomorpha</taxon>
        <taxon>Ephydroidea</taxon>
        <taxon>Drosophilidae</taxon>
        <taxon>Drosophila</taxon>
        <taxon>Sophophora</taxon>
    </lineage>
</organism>
<dbReference type="AlphaFoldDB" id="A0A0Q9X0V5"/>
<evidence type="ECO:0000313" key="2">
    <source>
        <dbReference type="Proteomes" id="UP000007798"/>
    </source>
</evidence>
<keyword evidence="2" id="KW-1185">Reference proteome</keyword>
<dbReference type="InParanoid" id="A0A0Q9X0V5"/>
<reference evidence="1 2" key="1">
    <citation type="journal article" date="2007" name="Nature">
        <title>Evolution of genes and genomes on the Drosophila phylogeny.</title>
        <authorList>
            <consortium name="Drosophila 12 Genomes Consortium"/>
            <person name="Clark A.G."/>
            <person name="Eisen M.B."/>
            <person name="Smith D.R."/>
            <person name="Bergman C.M."/>
            <person name="Oliver B."/>
            <person name="Markow T.A."/>
            <person name="Kaufman T.C."/>
            <person name="Kellis M."/>
            <person name="Gelbart W."/>
            <person name="Iyer V.N."/>
            <person name="Pollard D.A."/>
            <person name="Sackton T.B."/>
            <person name="Larracuente A.M."/>
            <person name="Singh N.D."/>
            <person name="Abad J.P."/>
            <person name="Abt D.N."/>
            <person name="Adryan B."/>
            <person name="Aguade M."/>
            <person name="Akashi H."/>
            <person name="Anderson W.W."/>
            <person name="Aquadro C.F."/>
            <person name="Ardell D.H."/>
            <person name="Arguello R."/>
            <person name="Artieri C.G."/>
            <person name="Barbash D.A."/>
            <person name="Barker D."/>
            <person name="Barsanti P."/>
            <person name="Batterham P."/>
            <person name="Batzoglou S."/>
            <person name="Begun D."/>
            <person name="Bhutkar A."/>
            <person name="Blanco E."/>
            <person name="Bosak S.A."/>
            <person name="Bradley R.K."/>
            <person name="Brand A.D."/>
            <person name="Brent M.R."/>
            <person name="Brooks A.N."/>
            <person name="Brown R.H."/>
            <person name="Butlin R.K."/>
            <person name="Caggese C."/>
            <person name="Calvi B.R."/>
            <person name="Bernardo de Carvalho A."/>
            <person name="Caspi A."/>
            <person name="Castrezana S."/>
            <person name="Celniker S.E."/>
            <person name="Chang J.L."/>
            <person name="Chapple C."/>
            <person name="Chatterji S."/>
            <person name="Chinwalla A."/>
            <person name="Civetta A."/>
            <person name="Clifton S.W."/>
            <person name="Comeron J.M."/>
            <person name="Costello J.C."/>
            <person name="Coyne J.A."/>
            <person name="Daub J."/>
            <person name="David R.G."/>
            <person name="Delcher A.L."/>
            <person name="Delehaunty K."/>
            <person name="Do C.B."/>
            <person name="Ebling H."/>
            <person name="Edwards K."/>
            <person name="Eickbush T."/>
            <person name="Evans J.D."/>
            <person name="Filipski A."/>
            <person name="Findeiss S."/>
            <person name="Freyhult E."/>
            <person name="Fulton L."/>
            <person name="Fulton R."/>
            <person name="Garcia A.C."/>
            <person name="Gardiner A."/>
            <person name="Garfield D.A."/>
            <person name="Garvin B.E."/>
            <person name="Gibson G."/>
            <person name="Gilbert D."/>
            <person name="Gnerre S."/>
            <person name="Godfrey J."/>
            <person name="Good R."/>
            <person name="Gotea V."/>
            <person name="Gravely B."/>
            <person name="Greenberg A.J."/>
            <person name="Griffiths-Jones S."/>
            <person name="Gross S."/>
            <person name="Guigo R."/>
            <person name="Gustafson E.A."/>
            <person name="Haerty W."/>
            <person name="Hahn M.W."/>
            <person name="Halligan D.L."/>
            <person name="Halpern A.L."/>
            <person name="Halter G.M."/>
            <person name="Han M.V."/>
            <person name="Heger A."/>
            <person name="Hillier L."/>
            <person name="Hinrichs A.S."/>
            <person name="Holmes I."/>
            <person name="Hoskins R.A."/>
            <person name="Hubisz M.J."/>
            <person name="Hultmark D."/>
            <person name="Huntley M.A."/>
            <person name="Jaffe D.B."/>
            <person name="Jagadeeshan S."/>
            <person name="Jeck W.R."/>
            <person name="Johnson J."/>
            <person name="Jones C.D."/>
            <person name="Jordan W.C."/>
            <person name="Karpen G.H."/>
            <person name="Kataoka E."/>
            <person name="Keightley P.D."/>
            <person name="Kheradpour P."/>
            <person name="Kirkness E.F."/>
            <person name="Koerich L.B."/>
            <person name="Kristiansen K."/>
            <person name="Kudrna D."/>
            <person name="Kulathinal R.J."/>
            <person name="Kumar S."/>
            <person name="Kwok R."/>
            <person name="Lander E."/>
            <person name="Langley C.H."/>
            <person name="Lapoint R."/>
            <person name="Lazzaro B.P."/>
            <person name="Lee S.J."/>
            <person name="Levesque L."/>
            <person name="Li R."/>
            <person name="Lin C.F."/>
            <person name="Lin M.F."/>
            <person name="Lindblad-Toh K."/>
            <person name="Llopart A."/>
            <person name="Long M."/>
            <person name="Low L."/>
            <person name="Lozovsky E."/>
            <person name="Lu J."/>
            <person name="Luo M."/>
            <person name="Machado C.A."/>
            <person name="Makalowski W."/>
            <person name="Marzo M."/>
            <person name="Matsuda M."/>
            <person name="Matzkin L."/>
            <person name="McAllister B."/>
            <person name="McBride C.S."/>
            <person name="McKernan B."/>
            <person name="McKernan K."/>
            <person name="Mendez-Lago M."/>
            <person name="Minx P."/>
            <person name="Mollenhauer M.U."/>
            <person name="Montooth K."/>
            <person name="Mount S.M."/>
            <person name="Mu X."/>
            <person name="Myers E."/>
            <person name="Negre B."/>
            <person name="Newfeld S."/>
            <person name="Nielsen R."/>
            <person name="Noor M.A."/>
            <person name="O'Grady P."/>
            <person name="Pachter L."/>
            <person name="Papaceit M."/>
            <person name="Parisi M.J."/>
            <person name="Parisi M."/>
            <person name="Parts L."/>
            <person name="Pedersen J.S."/>
            <person name="Pesole G."/>
            <person name="Phillippy A.M."/>
            <person name="Ponting C.P."/>
            <person name="Pop M."/>
            <person name="Porcelli D."/>
            <person name="Powell J.R."/>
            <person name="Prohaska S."/>
            <person name="Pruitt K."/>
            <person name="Puig M."/>
            <person name="Quesneville H."/>
            <person name="Ram K.R."/>
            <person name="Rand D."/>
            <person name="Rasmussen M.D."/>
            <person name="Reed L.K."/>
            <person name="Reenan R."/>
            <person name="Reily A."/>
            <person name="Remington K.A."/>
            <person name="Rieger T.T."/>
            <person name="Ritchie M.G."/>
            <person name="Robin C."/>
            <person name="Rogers Y.H."/>
            <person name="Rohde C."/>
            <person name="Rozas J."/>
            <person name="Rubenfield M.J."/>
            <person name="Ruiz A."/>
            <person name="Russo S."/>
            <person name="Salzberg S.L."/>
            <person name="Sanchez-Gracia A."/>
            <person name="Saranga D.J."/>
            <person name="Sato H."/>
            <person name="Schaeffer S.W."/>
            <person name="Schatz M.C."/>
            <person name="Schlenke T."/>
            <person name="Schwartz R."/>
            <person name="Segarra C."/>
            <person name="Singh R.S."/>
            <person name="Sirot L."/>
            <person name="Sirota M."/>
            <person name="Sisneros N.B."/>
            <person name="Smith C.D."/>
            <person name="Smith T.F."/>
            <person name="Spieth J."/>
            <person name="Stage D.E."/>
            <person name="Stark A."/>
            <person name="Stephan W."/>
            <person name="Strausberg R.L."/>
            <person name="Strempel S."/>
            <person name="Sturgill D."/>
            <person name="Sutton G."/>
            <person name="Sutton G.G."/>
            <person name="Tao W."/>
            <person name="Teichmann S."/>
            <person name="Tobari Y.N."/>
            <person name="Tomimura Y."/>
            <person name="Tsolas J.M."/>
            <person name="Valente V.L."/>
            <person name="Venter E."/>
            <person name="Venter J.C."/>
            <person name="Vicario S."/>
            <person name="Vieira F.G."/>
            <person name="Vilella A.J."/>
            <person name="Villasante A."/>
            <person name="Walenz B."/>
            <person name="Wang J."/>
            <person name="Wasserman M."/>
            <person name="Watts T."/>
            <person name="Wilson D."/>
            <person name="Wilson R.K."/>
            <person name="Wing R.A."/>
            <person name="Wolfner M.F."/>
            <person name="Wong A."/>
            <person name="Wong G.K."/>
            <person name="Wu C.I."/>
            <person name="Wu G."/>
            <person name="Yamamoto D."/>
            <person name="Yang H.P."/>
            <person name="Yang S.P."/>
            <person name="Yorke J.A."/>
            <person name="Yoshida K."/>
            <person name="Zdobnov E."/>
            <person name="Zhang P."/>
            <person name="Zhang Y."/>
            <person name="Zimin A.V."/>
            <person name="Baldwin J."/>
            <person name="Abdouelleil A."/>
            <person name="Abdulkadir J."/>
            <person name="Abebe A."/>
            <person name="Abera B."/>
            <person name="Abreu J."/>
            <person name="Acer S.C."/>
            <person name="Aftuck L."/>
            <person name="Alexander A."/>
            <person name="An P."/>
            <person name="Anderson E."/>
            <person name="Anderson S."/>
            <person name="Arachi H."/>
            <person name="Azer M."/>
            <person name="Bachantsang P."/>
            <person name="Barry A."/>
            <person name="Bayul T."/>
            <person name="Berlin A."/>
            <person name="Bessette D."/>
            <person name="Bloom T."/>
            <person name="Blye J."/>
            <person name="Boguslavskiy L."/>
            <person name="Bonnet C."/>
            <person name="Boukhgalter B."/>
            <person name="Bourzgui I."/>
            <person name="Brown A."/>
            <person name="Cahill P."/>
            <person name="Channer S."/>
            <person name="Cheshatsang Y."/>
            <person name="Chuda L."/>
            <person name="Citroen M."/>
            <person name="Collymore A."/>
            <person name="Cooke P."/>
            <person name="Costello M."/>
            <person name="D'Aco K."/>
            <person name="Daza R."/>
            <person name="De Haan G."/>
            <person name="DeGray S."/>
            <person name="DeMaso C."/>
            <person name="Dhargay N."/>
            <person name="Dooley K."/>
            <person name="Dooley E."/>
            <person name="Doricent M."/>
            <person name="Dorje P."/>
            <person name="Dorjee K."/>
            <person name="Dupes A."/>
            <person name="Elong R."/>
            <person name="Falk J."/>
            <person name="Farina A."/>
            <person name="Faro S."/>
            <person name="Ferguson D."/>
            <person name="Fisher S."/>
            <person name="Foley C.D."/>
            <person name="Franke A."/>
            <person name="Friedrich D."/>
            <person name="Gadbois L."/>
            <person name="Gearin G."/>
            <person name="Gearin C.R."/>
            <person name="Giannoukos G."/>
            <person name="Goode T."/>
            <person name="Graham J."/>
            <person name="Grandbois E."/>
            <person name="Grewal S."/>
            <person name="Gyaltsen K."/>
            <person name="Hafez N."/>
            <person name="Hagos B."/>
            <person name="Hall J."/>
            <person name="Henson C."/>
            <person name="Hollinger A."/>
            <person name="Honan T."/>
            <person name="Huard M.D."/>
            <person name="Hughes L."/>
            <person name="Hurhula B."/>
            <person name="Husby M.E."/>
            <person name="Kamat A."/>
            <person name="Kanga B."/>
            <person name="Kashin S."/>
            <person name="Khazanovich D."/>
            <person name="Kisner P."/>
            <person name="Lance K."/>
            <person name="Lara M."/>
            <person name="Lee W."/>
            <person name="Lennon N."/>
            <person name="Letendre F."/>
            <person name="LeVine R."/>
            <person name="Lipovsky A."/>
            <person name="Liu X."/>
            <person name="Liu J."/>
            <person name="Liu S."/>
            <person name="Lokyitsang T."/>
            <person name="Lokyitsang Y."/>
            <person name="Lubonja R."/>
            <person name="Lui A."/>
            <person name="MacDonald P."/>
            <person name="Magnisalis V."/>
            <person name="Maru K."/>
            <person name="Matthews C."/>
            <person name="McCusker W."/>
            <person name="McDonough S."/>
            <person name="Mehta T."/>
            <person name="Meldrim J."/>
            <person name="Meneus L."/>
            <person name="Mihai O."/>
            <person name="Mihalev A."/>
            <person name="Mihova T."/>
            <person name="Mittelman R."/>
            <person name="Mlenga V."/>
            <person name="Montmayeur A."/>
            <person name="Mulrain L."/>
            <person name="Navidi A."/>
            <person name="Naylor J."/>
            <person name="Negash T."/>
            <person name="Nguyen T."/>
            <person name="Nguyen N."/>
            <person name="Nicol R."/>
            <person name="Norbu C."/>
            <person name="Norbu N."/>
            <person name="Novod N."/>
            <person name="O'Neill B."/>
            <person name="Osman S."/>
            <person name="Markiewicz E."/>
            <person name="Oyono O.L."/>
            <person name="Patti C."/>
            <person name="Phunkhang P."/>
            <person name="Pierre F."/>
            <person name="Priest M."/>
            <person name="Raghuraman S."/>
            <person name="Rege F."/>
            <person name="Reyes R."/>
            <person name="Rise C."/>
            <person name="Rogov P."/>
            <person name="Ross K."/>
            <person name="Ryan E."/>
            <person name="Settipalli S."/>
            <person name="Shea T."/>
            <person name="Sherpa N."/>
            <person name="Shi L."/>
            <person name="Shih D."/>
            <person name="Sparrow T."/>
            <person name="Spaulding J."/>
            <person name="Stalker J."/>
            <person name="Stange-Thomann N."/>
            <person name="Stavropoulos S."/>
            <person name="Stone C."/>
            <person name="Strader C."/>
            <person name="Tesfaye S."/>
            <person name="Thomson T."/>
            <person name="Thoulutsang Y."/>
            <person name="Thoulutsang D."/>
            <person name="Topham K."/>
            <person name="Topping I."/>
            <person name="Tsamla T."/>
            <person name="Vassiliev H."/>
            <person name="Vo A."/>
            <person name="Wangchuk T."/>
            <person name="Wangdi T."/>
            <person name="Weiand M."/>
            <person name="Wilkinson J."/>
            <person name="Wilson A."/>
            <person name="Yadav S."/>
            <person name="Young G."/>
            <person name="Yu Q."/>
            <person name="Zembek L."/>
            <person name="Zhong D."/>
            <person name="Zimmer A."/>
            <person name="Zwirko Z."/>
            <person name="Jaffe D.B."/>
            <person name="Alvarez P."/>
            <person name="Brockman W."/>
            <person name="Butler J."/>
            <person name="Chin C."/>
            <person name="Gnerre S."/>
            <person name="Grabherr M."/>
            <person name="Kleber M."/>
            <person name="Mauceli E."/>
            <person name="MacCallum I."/>
        </authorList>
    </citation>
    <scope>NUCLEOTIDE SEQUENCE [LARGE SCALE GENOMIC DNA]</scope>
    <source>
        <strain evidence="2">Tucson 14030-0811.24</strain>
    </source>
</reference>
<gene>
    <name evidence="1" type="primary">Dwil\GK28246</name>
    <name evidence="1" type="ORF">Dwil_GK28246</name>
</gene>
<evidence type="ECO:0000313" key="1">
    <source>
        <dbReference type="EMBL" id="KRF98357.1"/>
    </source>
</evidence>
<dbReference type="EMBL" id="CH963857">
    <property type="protein sequence ID" value="KRF98357.1"/>
    <property type="molecule type" value="Genomic_DNA"/>
</dbReference>
<name>A0A0Q9X0V5_DROWI</name>
<accession>A0A0Q9X0V5</accession>
<proteinExistence type="predicted"/>
<dbReference type="Proteomes" id="UP000007798">
    <property type="component" value="Unassembled WGS sequence"/>
</dbReference>
<protein>
    <submittedName>
        <fullName evidence="1">Uncharacterized protein</fullName>
    </submittedName>
</protein>